<protein>
    <submittedName>
        <fullName evidence="2">Uncharacterized protein</fullName>
    </submittedName>
</protein>
<dbReference type="EMBL" id="JAGPXD010000005">
    <property type="protein sequence ID" value="KAH7354408.1"/>
    <property type="molecule type" value="Genomic_DNA"/>
</dbReference>
<evidence type="ECO:0000313" key="2">
    <source>
        <dbReference type="EMBL" id="KAH7354408.1"/>
    </source>
</evidence>
<feature type="region of interest" description="Disordered" evidence="1">
    <location>
        <begin position="1"/>
        <end position="286"/>
    </location>
</feature>
<reference evidence="2" key="1">
    <citation type="journal article" date="2021" name="Nat. Commun.">
        <title>Genetic determinants of endophytism in the Arabidopsis root mycobiome.</title>
        <authorList>
            <person name="Mesny F."/>
            <person name="Miyauchi S."/>
            <person name="Thiergart T."/>
            <person name="Pickel B."/>
            <person name="Atanasova L."/>
            <person name="Karlsson M."/>
            <person name="Huettel B."/>
            <person name="Barry K.W."/>
            <person name="Haridas S."/>
            <person name="Chen C."/>
            <person name="Bauer D."/>
            <person name="Andreopoulos W."/>
            <person name="Pangilinan J."/>
            <person name="LaButti K."/>
            <person name="Riley R."/>
            <person name="Lipzen A."/>
            <person name="Clum A."/>
            <person name="Drula E."/>
            <person name="Henrissat B."/>
            <person name="Kohler A."/>
            <person name="Grigoriev I.V."/>
            <person name="Martin F.M."/>
            <person name="Hacquard S."/>
        </authorList>
    </citation>
    <scope>NUCLEOTIDE SEQUENCE</scope>
    <source>
        <strain evidence="2">MPI-CAGE-AT-0016</strain>
    </source>
</reference>
<feature type="compositionally biased region" description="Polar residues" evidence="1">
    <location>
        <begin position="224"/>
        <end position="238"/>
    </location>
</feature>
<comment type="caution">
    <text evidence="2">The sequence shown here is derived from an EMBL/GenBank/DDBJ whole genome shotgun (WGS) entry which is preliminary data.</text>
</comment>
<organism evidence="2 3">
    <name type="scientific">Plectosphaerella cucumerina</name>
    <dbReference type="NCBI Taxonomy" id="40658"/>
    <lineage>
        <taxon>Eukaryota</taxon>
        <taxon>Fungi</taxon>
        <taxon>Dikarya</taxon>
        <taxon>Ascomycota</taxon>
        <taxon>Pezizomycotina</taxon>
        <taxon>Sordariomycetes</taxon>
        <taxon>Hypocreomycetidae</taxon>
        <taxon>Glomerellales</taxon>
        <taxon>Plectosphaerellaceae</taxon>
        <taxon>Plectosphaerella</taxon>
    </lineage>
</organism>
<feature type="compositionally biased region" description="Low complexity" evidence="1">
    <location>
        <begin position="161"/>
        <end position="176"/>
    </location>
</feature>
<dbReference type="OrthoDB" id="5429993at2759"/>
<feature type="compositionally biased region" description="Low complexity" evidence="1">
    <location>
        <begin position="32"/>
        <end position="65"/>
    </location>
</feature>
<dbReference type="AlphaFoldDB" id="A0A8K0TBG7"/>
<feature type="compositionally biased region" description="Low complexity" evidence="1">
    <location>
        <begin position="119"/>
        <end position="131"/>
    </location>
</feature>
<evidence type="ECO:0000313" key="3">
    <source>
        <dbReference type="Proteomes" id="UP000813385"/>
    </source>
</evidence>
<keyword evidence="3" id="KW-1185">Reference proteome</keyword>
<evidence type="ECO:0000256" key="1">
    <source>
        <dbReference type="SAM" id="MobiDB-lite"/>
    </source>
</evidence>
<gene>
    <name evidence="2" type="ORF">B0T11DRAFT_357788</name>
</gene>
<name>A0A8K0TBG7_9PEZI</name>
<proteinExistence type="predicted"/>
<feature type="compositionally biased region" description="Polar residues" evidence="1">
    <location>
        <begin position="177"/>
        <end position="196"/>
    </location>
</feature>
<accession>A0A8K0TBG7</accession>
<feature type="compositionally biased region" description="Pro residues" evidence="1">
    <location>
        <begin position="97"/>
        <end position="112"/>
    </location>
</feature>
<sequence length="530" mass="55973">MSSTGPSLARTRSLRKPTPGSATDLSQKPAPATASTSTSTTAATAASRGLSPSRLPSLRSVRPPSATSTQGNNVAQPALKKTRPLPGLARSGSVTSRPPPKPQDPAQPPPPTATSRRYPPNASASATANTAVRRPTSSGGLPPAAQGPSAGGRALGHARAKSTTTASLASAPSTRTISSTAPVLRPPSQTSSSTAPKQRPVSIHNRPPSASDRPVPPKPAPTSRAVSTSRPPSQPSQDPTRDAPRIRPKPAFSAHQQHFSPLRRPGPKTLTAAYLAPPSPSKLPSNIASSAETARLQTDLLQLHLLHRDAAPVTAAWHASARSALQTRHDTLASRSEALSSLESRRAESADVHALLAWGASHGGLDTALNALDPLITGLWALHAPAGRCARLARHFSRWCDRLSDAEAARARLPSSPVVDDESALLAGPIDPEWREQAAHLSRRLEGWGRQLRDLRCLEEVAADASIRRALEGCAALVADTLEEIAVMEDIVRLAGARERDWIRKMNREDDLGSARRDDTPRAGAIWRSF</sequence>
<feature type="compositionally biased region" description="Polar residues" evidence="1">
    <location>
        <begin position="66"/>
        <end position="75"/>
    </location>
</feature>
<dbReference type="Proteomes" id="UP000813385">
    <property type="component" value="Unassembled WGS sequence"/>
</dbReference>